<protein>
    <submittedName>
        <fullName evidence="1">Uncharacterized protein</fullName>
    </submittedName>
</protein>
<evidence type="ECO:0000313" key="1">
    <source>
        <dbReference type="EMBL" id="KRY81053.1"/>
    </source>
</evidence>
<dbReference type="EMBL" id="JYDT01000270">
    <property type="protein sequence ID" value="KRY81053.1"/>
    <property type="molecule type" value="Genomic_DNA"/>
</dbReference>
<dbReference type="AlphaFoldDB" id="A0A0V1F4H4"/>
<proteinExistence type="predicted"/>
<name>A0A0V1F4H4_TRIPS</name>
<sequence>MLYRNIVYLKIKRFHIVHAEKSLCCFPFPSVLIRRRKPKRLYFLVGQFSKHYQTVKVFVISVYTVSASNKCQRSQLAYY</sequence>
<evidence type="ECO:0000313" key="2">
    <source>
        <dbReference type="Proteomes" id="UP000054995"/>
    </source>
</evidence>
<accession>A0A0V1F4H4</accession>
<organism evidence="1 2">
    <name type="scientific">Trichinella pseudospiralis</name>
    <name type="common">Parasitic roundworm</name>
    <dbReference type="NCBI Taxonomy" id="6337"/>
    <lineage>
        <taxon>Eukaryota</taxon>
        <taxon>Metazoa</taxon>
        <taxon>Ecdysozoa</taxon>
        <taxon>Nematoda</taxon>
        <taxon>Enoplea</taxon>
        <taxon>Dorylaimia</taxon>
        <taxon>Trichinellida</taxon>
        <taxon>Trichinellidae</taxon>
        <taxon>Trichinella</taxon>
    </lineage>
</organism>
<comment type="caution">
    <text evidence="1">The sequence shown here is derived from an EMBL/GenBank/DDBJ whole genome shotgun (WGS) entry which is preliminary data.</text>
</comment>
<dbReference type="Proteomes" id="UP000054995">
    <property type="component" value="Unassembled WGS sequence"/>
</dbReference>
<reference evidence="1 2" key="1">
    <citation type="submission" date="2015-01" db="EMBL/GenBank/DDBJ databases">
        <title>Evolution of Trichinella species and genotypes.</title>
        <authorList>
            <person name="Korhonen P.K."/>
            <person name="Edoardo P."/>
            <person name="Giuseppe L.R."/>
            <person name="Gasser R.B."/>
        </authorList>
    </citation>
    <scope>NUCLEOTIDE SEQUENCE [LARGE SCALE GENOMIC DNA]</scope>
    <source>
        <strain evidence="1">ISS470</strain>
    </source>
</reference>
<keyword evidence="2" id="KW-1185">Reference proteome</keyword>
<gene>
    <name evidence="1" type="ORF">T4D_1492</name>
</gene>